<comment type="function">
    <text evidence="5">Catalyzes the phosphorylation of the 3'-hydroxyl group of dephosphocoenzyme A to form coenzyme A.</text>
</comment>
<protein>
    <recommendedName>
        <fullName evidence="5 6">Dephospho-CoA kinase</fullName>
        <ecNumber evidence="5 6">2.7.1.24</ecNumber>
    </recommendedName>
    <alternativeName>
        <fullName evidence="5">Dephosphocoenzyme A kinase</fullName>
    </alternativeName>
</protein>
<dbReference type="CDD" id="cd02022">
    <property type="entry name" value="DPCK"/>
    <property type="match status" value="1"/>
</dbReference>
<dbReference type="Gene3D" id="3.40.50.300">
    <property type="entry name" value="P-loop containing nucleotide triphosphate hydrolases"/>
    <property type="match status" value="1"/>
</dbReference>
<evidence type="ECO:0000256" key="6">
    <source>
        <dbReference type="NCBIfam" id="TIGR00152"/>
    </source>
</evidence>
<keyword evidence="5 7" id="KW-0808">Transferase</keyword>
<dbReference type="HAMAP" id="MF_00376">
    <property type="entry name" value="Dephospho_CoA_kinase"/>
    <property type="match status" value="1"/>
</dbReference>
<evidence type="ECO:0000256" key="2">
    <source>
        <dbReference type="ARBA" id="ARBA00022741"/>
    </source>
</evidence>
<keyword evidence="2 5" id="KW-0547">Nucleotide-binding</keyword>
<keyword evidence="5" id="KW-0963">Cytoplasm</keyword>
<keyword evidence="5 7" id="KW-0418">Kinase</keyword>
<evidence type="ECO:0000256" key="5">
    <source>
        <dbReference type="HAMAP-Rule" id="MF_00376"/>
    </source>
</evidence>
<evidence type="ECO:0000256" key="4">
    <source>
        <dbReference type="ARBA" id="ARBA00022993"/>
    </source>
</evidence>
<dbReference type="InterPro" id="IPR001977">
    <property type="entry name" value="Depp_CoAkinase"/>
</dbReference>
<keyword evidence="3 5" id="KW-0067">ATP-binding</keyword>
<evidence type="ECO:0000313" key="7">
    <source>
        <dbReference type="EMBL" id="EEF61503.1"/>
    </source>
</evidence>
<comment type="subcellular location">
    <subcellularLocation>
        <location evidence="5">Cytoplasm</location>
    </subcellularLocation>
</comment>
<evidence type="ECO:0000313" key="8">
    <source>
        <dbReference type="Proteomes" id="UP000003688"/>
    </source>
</evidence>
<dbReference type="UniPathway" id="UPA00241">
    <property type="reaction ID" value="UER00356"/>
</dbReference>
<dbReference type="PANTHER" id="PTHR10695">
    <property type="entry name" value="DEPHOSPHO-COA KINASE-RELATED"/>
    <property type="match status" value="1"/>
</dbReference>
<sequence>MKVYGLTGGIGMGKSTSDKLLRDRGISVIDTDIIARQLVEPEKPALSEIVDAFGTGMIDGEGRLRREELARLVFEDPGSRQMLEDILHPRIRAVWTAQVEAYRKEGQSCVVVVIPLLFETNAAPSFDAIICVACSATTQFERLLQRGWNPEHVEKRIRAQWPVDKKMNQADYVVWTEGDLEIHAKQLARIFPLH</sequence>
<dbReference type="Proteomes" id="UP000003688">
    <property type="component" value="Unassembled WGS sequence"/>
</dbReference>
<dbReference type="NCBIfam" id="TIGR00152">
    <property type="entry name" value="dephospho-CoA kinase"/>
    <property type="match status" value="1"/>
</dbReference>
<comment type="pathway">
    <text evidence="5">Cofactor biosynthesis; coenzyme A biosynthesis; CoA from (R)-pantothenate: step 5/5.</text>
</comment>
<dbReference type="PANTHER" id="PTHR10695:SF46">
    <property type="entry name" value="BIFUNCTIONAL COENZYME A SYNTHASE-RELATED"/>
    <property type="match status" value="1"/>
</dbReference>
<dbReference type="STRING" id="320771.Cflav_PD4181"/>
<comment type="catalytic activity">
    <reaction evidence="5">
        <text>3'-dephospho-CoA + ATP = ADP + CoA + H(+)</text>
        <dbReference type="Rhea" id="RHEA:18245"/>
        <dbReference type="ChEBI" id="CHEBI:15378"/>
        <dbReference type="ChEBI" id="CHEBI:30616"/>
        <dbReference type="ChEBI" id="CHEBI:57287"/>
        <dbReference type="ChEBI" id="CHEBI:57328"/>
        <dbReference type="ChEBI" id="CHEBI:456216"/>
        <dbReference type="EC" id="2.7.1.24"/>
    </reaction>
</comment>
<dbReference type="GO" id="GO:0005524">
    <property type="term" value="F:ATP binding"/>
    <property type="evidence" value="ECO:0007669"/>
    <property type="project" value="UniProtKB-UniRule"/>
</dbReference>
<proteinExistence type="inferred from homology"/>
<dbReference type="Pfam" id="PF01121">
    <property type="entry name" value="CoaE"/>
    <property type="match status" value="1"/>
</dbReference>
<name>B9XF05_PEDPL</name>
<dbReference type="GO" id="GO:0005737">
    <property type="term" value="C:cytoplasm"/>
    <property type="evidence" value="ECO:0007669"/>
    <property type="project" value="UniProtKB-SubCell"/>
</dbReference>
<organism evidence="7 8">
    <name type="scientific">Pedosphaera parvula (strain Ellin514)</name>
    <dbReference type="NCBI Taxonomy" id="320771"/>
    <lineage>
        <taxon>Bacteria</taxon>
        <taxon>Pseudomonadati</taxon>
        <taxon>Verrucomicrobiota</taxon>
        <taxon>Pedosphaerae</taxon>
        <taxon>Pedosphaerales</taxon>
        <taxon>Pedosphaeraceae</taxon>
        <taxon>Pedosphaera</taxon>
    </lineage>
</organism>
<gene>
    <name evidence="5" type="primary">coaE</name>
    <name evidence="7" type="ORF">Cflav_PD4181</name>
</gene>
<keyword evidence="8" id="KW-1185">Reference proteome</keyword>
<dbReference type="EMBL" id="ABOX02000009">
    <property type="protein sequence ID" value="EEF61503.1"/>
    <property type="molecule type" value="Genomic_DNA"/>
</dbReference>
<dbReference type="GO" id="GO:0015937">
    <property type="term" value="P:coenzyme A biosynthetic process"/>
    <property type="evidence" value="ECO:0007669"/>
    <property type="project" value="UniProtKB-UniRule"/>
</dbReference>
<dbReference type="PROSITE" id="PS51219">
    <property type="entry name" value="DPCK"/>
    <property type="match status" value="1"/>
</dbReference>
<dbReference type="EC" id="2.7.1.24" evidence="5 6"/>
<dbReference type="SUPFAM" id="SSF52540">
    <property type="entry name" value="P-loop containing nucleoside triphosphate hydrolases"/>
    <property type="match status" value="1"/>
</dbReference>
<dbReference type="GO" id="GO:0004140">
    <property type="term" value="F:dephospho-CoA kinase activity"/>
    <property type="evidence" value="ECO:0007669"/>
    <property type="project" value="UniProtKB-UniRule"/>
</dbReference>
<dbReference type="RefSeq" id="WP_007414395.1">
    <property type="nucleotide sequence ID" value="NZ_ABOX02000009.1"/>
</dbReference>
<feature type="binding site" evidence="5">
    <location>
        <begin position="11"/>
        <end position="16"/>
    </location>
    <ligand>
        <name>ATP</name>
        <dbReference type="ChEBI" id="CHEBI:30616"/>
    </ligand>
</feature>
<accession>B9XF05</accession>
<evidence type="ECO:0000256" key="3">
    <source>
        <dbReference type="ARBA" id="ARBA00022840"/>
    </source>
</evidence>
<dbReference type="InterPro" id="IPR027417">
    <property type="entry name" value="P-loop_NTPase"/>
</dbReference>
<reference evidence="7 8" key="1">
    <citation type="journal article" date="2011" name="J. Bacteriol.">
        <title>Genome sequence of 'Pedosphaera parvula' Ellin514, an aerobic Verrucomicrobial isolate from pasture soil.</title>
        <authorList>
            <person name="Kant R."/>
            <person name="van Passel M.W."/>
            <person name="Sangwan P."/>
            <person name="Palva A."/>
            <person name="Lucas S."/>
            <person name="Copeland A."/>
            <person name="Lapidus A."/>
            <person name="Glavina Del Rio T."/>
            <person name="Dalin E."/>
            <person name="Tice H."/>
            <person name="Bruce D."/>
            <person name="Goodwin L."/>
            <person name="Pitluck S."/>
            <person name="Chertkov O."/>
            <person name="Larimer F.W."/>
            <person name="Land M.L."/>
            <person name="Hauser L."/>
            <person name="Brettin T.S."/>
            <person name="Detter J.C."/>
            <person name="Han S."/>
            <person name="de Vos W.M."/>
            <person name="Janssen P.H."/>
            <person name="Smidt H."/>
        </authorList>
    </citation>
    <scope>NUCLEOTIDE SEQUENCE [LARGE SCALE GENOMIC DNA]</scope>
    <source>
        <strain evidence="7 8">Ellin514</strain>
    </source>
</reference>
<dbReference type="AlphaFoldDB" id="B9XF05"/>
<evidence type="ECO:0000256" key="1">
    <source>
        <dbReference type="ARBA" id="ARBA00009018"/>
    </source>
</evidence>
<comment type="caution">
    <text evidence="7">The sequence shown here is derived from an EMBL/GenBank/DDBJ whole genome shotgun (WGS) entry which is preliminary data.</text>
</comment>
<comment type="similarity">
    <text evidence="1 5">Belongs to the CoaE family.</text>
</comment>
<keyword evidence="4 5" id="KW-0173">Coenzyme A biosynthesis</keyword>